<comment type="caution">
    <text evidence="2">The sequence shown here is derived from an EMBL/GenBank/DDBJ whole genome shotgun (WGS) entry which is preliminary data.</text>
</comment>
<dbReference type="EMBL" id="BDLU01000025">
    <property type="protein sequence ID" value="GCE82660.1"/>
    <property type="molecule type" value="Genomic_DNA"/>
</dbReference>
<reference evidence="3" key="1">
    <citation type="submission" date="2017-01" db="EMBL/GenBank/DDBJ databases">
        <title>Komagataeibacter sp. MSKU9 whole genome sequencing project.</title>
        <authorList>
            <person name="Matsutani M."/>
            <person name="Naloka K."/>
            <person name="Theeragool G."/>
            <person name="Yakushi T."/>
            <person name="Matsushita K."/>
        </authorList>
    </citation>
    <scope>NUCLEOTIDE SEQUENCE [LARGE SCALE GENOMIC DNA]</scope>
    <source>
        <strain evidence="3">MSKU9</strain>
    </source>
</reference>
<dbReference type="PROSITE" id="PS50983">
    <property type="entry name" value="FE_B12_PBP"/>
    <property type="match status" value="1"/>
</dbReference>
<organism evidence="2 3">
    <name type="scientific">Komagataeibacter diospyri</name>
    <dbReference type="NCBI Taxonomy" id="1932662"/>
    <lineage>
        <taxon>Bacteria</taxon>
        <taxon>Pseudomonadati</taxon>
        <taxon>Pseudomonadota</taxon>
        <taxon>Alphaproteobacteria</taxon>
        <taxon>Acetobacterales</taxon>
        <taxon>Acetobacteraceae</taxon>
        <taxon>Komagataeibacter</taxon>
    </lineage>
</organism>
<keyword evidence="3" id="KW-1185">Reference proteome</keyword>
<dbReference type="InterPro" id="IPR050902">
    <property type="entry name" value="ABC_Transporter_SBP"/>
</dbReference>
<protein>
    <submittedName>
        <fullName evidence="2">Hemin ABC transporter hemin-binding protein</fullName>
    </submittedName>
</protein>
<dbReference type="RefSeq" id="WP_227002370.1">
    <property type="nucleotide sequence ID" value="NZ_BDLU01000025.1"/>
</dbReference>
<evidence type="ECO:0000259" key="1">
    <source>
        <dbReference type="PROSITE" id="PS50983"/>
    </source>
</evidence>
<dbReference type="Gene3D" id="3.40.50.1980">
    <property type="entry name" value="Nitrogenase molybdenum iron protein domain"/>
    <property type="match status" value="2"/>
</dbReference>
<evidence type="ECO:0000313" key="2">
    <source>
        <dbReference type="EMBL" id="GCE82660.1"/>
    </source>
</evidence>
<dbReference type="SUPFAM" id="SSF53807">
    <property type="entry name" value="Helical backbone' metal receptor"/>
    <property type="match status" value="1"/>
</dbReference>
<feature type="domain" description="Fe/B12 periplasmic-binding" evidence="1">
    <location>
        <begin position="56"/>
        <end position="312"/>
    </location>
</feature>
<evidence type="ECO:0000313" key="3">
    <source>
        <dbReference type="Proteomes" id="UP000315095"/>
    </source>
</evidence>
<dbReference type="PANTHER" id="PTHR30535:SF4">
    <property type="entry name" value="HEMIN-BINDING PERIPLASMIC PROTEIN HMUT"/>
    <property type="match status" value="1"/>
</dbReference>
<accession>A0A4P5NLQ9</accession>
<dbReference type="AlphaFoldDB" id="A0A4P5NLQ9"/>
<dbReference type="Proteomes" id="UP000315095">
    <property type="component" value="Unassembled WGS sequence"/>
</dbReference>
<dbReference type="Pfam" id="PF01497">
    <property type="entry name" value="Peripla_BP_2"/>
    <property type="match status" value="1"/>
</dbReference>
<dbReference type="PANTHER" id="PTHR30535">
    <property type="entry name" value="VITAMIN B12-BINDING PROTEIN"/>
    <property type="match status" value="1"/>
</dbReference>
<sequence length="312" mass="33546">MTDNPVGFNRMDMGRRMFVSLLAGAMLNAPRPGRGCEGDMITDCRGRHVKVGPARHIASIGGTITETLYALGMDRRIIAVDMTATWPERALHEKKSVGYMRALSAEGILSLQPDLILAMNDSGPPPVLDQLMASAVPVVFVDATPSQEAILARTRFLADLMDAKTAGAQLCADIAQRFDMLAQWRAAHPVTRRVLFIMRMNNNRPMVAGTNTAADAVIRLAGGANPATFGGYRILDQEALIDLRPDAVLTMEQDAPQVRTALLGNAGFRLTPAGKSHAIIGMEGERLLGFGPRTPDAALELAHRLQGIGMPA</sequence>
<proteinExistence type="predicted"/>
<name>A0A4P5NLQ9_9PROT</name>
<dbReference type="InterPro" id="IPR002491">
    <property type="entry name" value="ABC_transptr_periplasmic_BD"/>
</dbReference>
<gene>
    <name evidence="2" type="primary">hmuT</name>
    <name evidence="2" type="ORF">MSKU9_0801</name>
</gene>